<dbReference type="InterPro" id="IPR019775">
    <property type="entry name" value="WD40_repeat_CS"/>
</dbReference>
<feature type="transmembrane region" description="Helical" evidence="8">
    <location>
        <begin position="1035"/>
        <end position="1059"/>
    </location>
</feature>
<dbReference type="Pfam" id="PF00520">
    <property type="entry name" value="Ion_trans"/>
    <property type="match status" value="1"/>
</dbReference>
<feature type="domain" description="Ion transport" evidence="9">
    <location>
        <begin position="893"/>
        <end position="1071"/>
    </location>
</feature>
<evidence type="ECO:0000256" key="3">
    <source>
        <dbReference type="ARBA" id="ARBA00022692"/>
    </source>
</evidence>
<name>A0A1R2AN05_9CILI</name>
<dbReference type="PROSITE" id="PS50294">
    <property type="entry name" value="WD_REPEATS_REGION"/>
    <property type="match status" value="1"/>
</dbReference>
<evidence type="ECO:0000256" key="4">
    <source>
        <dbReference type="ARBA" id="ARBA00022737"/>
    </source>
</evidence>
<comment type="subcellular location">
    <subcellularLocation>
        <location evidence="1">Membrane</location>
        <topology evidence="1">Multi-pass membrane protein</topology>
    </subcellularLocation>
</comment>
<dbReference type="InterPro" id="IPR051179">
    <property type="entry name" value="WD_repeat_multifunction"/>
</dbReference>
<keyword evidence="5 8" id="KW-1133">Transmembrane helix</keyword>
<evidence type="ECO:0000256" key="1">
    <source>
        <dbReference type="ARBA" id="ARBA00004141"/>
    </source>
</evidence>
<evidence type="ECO:0000313" key="11">
    <source>
        <dbReference type="Proteomes" id="UP000187209"/>
    </source>
</evidence>
<feature type="transmembrane region" description="Helical" evidence="8">
    <location>
        <begin position="854"/>
        <end position="877"/>
    </location>
</feature>
<evidence type="ECO:0000313" key="10">
    <source>
        <dbReference type="EMBL" id="OMJ65815.1"/>
    </source>
</evidence>
<dbReference type="Gene3D" id="2.130.10.10">
    <property type="entry name" value="YVTN repeat-like/Quinoprotein amine dehydrogenase"/>
    <property type="match status" value="3"/>
</dbReference>
<dbReference type="PANTHER" id="PTHR19857">
    <property type="entry name" value="MITOCHONDRIAL DIVISION PROTEIN 1-RELATED"/>
    <property type="match status" value="1"/>
</dbReference>
<evidence type="ECO:0000256" key="6">
    <source>
        <dbReference type="ARBA" id="ARBA00023136"/>
    </source>
</evidence>
<evidence type="ECO:0000259" key="9">
    <source>
        <dbReference type="Pfam" id="PF00520"/>
    </source>
</evidence>
<keyword evidence="4" id="KW-0677">Repeat</keyword>
<dbReference type="GO" id="GO:0005216">
    <property type="term" value="F:monoatomic ion channel activity"/>
    <property type="evidence" value="ECO:0007669"/>
    <property type="project" value="InterPro"/>
</dbReference>
<evidence type="ECO:0000256" key="8">
    <source>
        <dbReference type="SAM" id="Phobius"/>
    </source>
</evidence>
<reference evidence="10 11" key="1">
    <citation type="submission" date="2016-11" db="EMBL/GenBank/DDBJ databases">
        <title>The macronuclear genome of Stentor coeruleus: a giant cell with tiny introns.</title>
        <authorList>
            <person name="Slabodnick M."/>
            <person name="Ruby J.G."/>
            <person name="Reiff S.B."/>
            <person name="Swart E.C."/>
            <person name="Gosai S."/>
            <person name="Prabakaran S."/>
            <person name="Witkowska E."/>
            <person name="Larue G.E."/>
            <person name="Fisher S."/>
            <person name="Freeman R.M."/>
            <person name="Gunawardena J."/>
            <person name="Chu W."/>
            <person name="Stover N.A."/>
            <person name="Gregory B.D."/>
            <person name="Nowacki M."/>
            <person name="Derisi J."/>
            <person name="Roy S.W."/>
            <person name="Marshall W.F."/>
            <person name="Sood P."/>
        </authorList>
    </citation>
    <scope>NUCLEOTIDE SEQUENCE [LARGE SCALE GENOMIC DNA]</scope>
    <source>
        <strain evidence="10">WM001</strain>
    </source>
</reference>
<keyword evidence="3 8" id="KW-0812">Transmembrane</keyword>
<dbReference type="PROSITE" id="PS50082">
    <property type="entry name" value="WD_REPEATS_2"/>
    <property type="match status" value="2"/>
</dbReference>
<dbReference type="InterPro" id="IPR015943">
    <property type="entry name" value="WD40/YVTN_repeat-like_dom_sf"/>
</dbReference>
<dbReference type="Proteomes" id="UP000187209">
    <property type="component" value="Unassembled WGS sequence"/>
</dbReference>
<evidence type="ECO:0000256" key="2">
    <source>
        <dbReference type="ARBA" id="ARBA00022574"/>
    </source>
</evidence>
<dbReference type="SMART" id="SM00320">
    <property type="entry name" value="WD40"/>
    <property type="match status" value="11"/>
</dbReference>
<feature type="repeat" description="WD" evidence="7">
    <location>
        <begin position="306"/>
        <end position="340"/>
    </location>
</feature>
<dbReference type="PANTHER" id="PTHR19857:SF8">
    <property type="entry name" value="ANGIO-ASSOCIATED MIGRATORY CELL PROTEIN"/>
    <property type="match status" value="1"/>
</dbReference>
<dbReference type="Pfam" id="PF00400">
    <property type="entry name" value="WD40"/>
    <property type="match status" value="2"/>
</dbReference>
<comment type="caution">
    <text evidence="10">The sequence shown here is derived from an EMBL/GenBank/DDBJ whole genome shotgun (WGS) entry which is preliminary data.</text>
</comment>
<organism evidence="10 11">
    <name type="scientific">Stentor coeruleus</name>
    <dbReference type="NCBI Taxonomy" id="5963"/>
    <lineage>
        <taxon>Eukaryota</taxon>
        <taxon>Sar</taxon>
        <taxon>Alveolata</taxon>
        <taxon>Ciliophora</taxon>
        <taxon>Postciliodesmatophora</taxon>
        <taxon>Heterotrichea</taxon>
        <taxon>Heterotrichida</taxon>
        <taxon>Stentoridae</taxon>
        <taxon>Stentor</taxon>
    </lineage>
</organism>
<dbReference type="InterPro" id="IPR001680">
    <property type="entry name" value="WD40_rpt"/>
</dbReference>
<dbReference type="OrthoDB" id="437584at2759"/>
<dbReference type="InterPro" id="IPR036322">
    <property type="entry name" value="WD40_repeat_dom_sf"/>
</dbReference>
<dbReference type="GO" id="GO:0016020">
    <property type="term" value="C:membrane"/>
    <property type="evidence" value="ECO:0007669"/>
    <property type="project" value="UniProtKB-SubCell"/>
</dbReference>
<dbReference type="InterPro" id="IPR005821">
    <property type="entry name" value="Ion_trans_dom"/>
</dbReference>
<protein>
    <recommendedName>
        <fullName evidence="9">Ion transport domain-containing protein</fullName>
    </recommendedName>
</protein>
<keyword evidence="2 7" id="KW-0853">WD repeat</keyword>
<dbReference type="InterPro" id="IPR027359">
    <property type="entry name" value="Volt_channel_dom_sf"/>
</dbReference>
<sequence length="1195" mass="138524">MEDSIVNTCSTQPSYAPNTLHPPKSLLSPESQKIENLFSSISTQTNPPCETLYTQFIISTMCISYDENYLITGTNSGGIYIWKFTDLKEHYQAWTDSTSNINIIKCNPEKIIYAGNDAGEILIWDFEKSRRNTYRKDKYGVTALEFLEDKKFIIASKNTLLELWHEKKGKIYAVGGHDDVITCMRIDESKKIIYTGSSDYSIKVWDIDEDTIEETRSIDEAHKAGIVVLELYNENLISGDLDGEILIWNLKYFEQKNRISLMEELRCLAISSDNRYLFTATENSEKIHIKIWNLNNLSEDKPFAIKNAHTGTVNGILYMPMTGKLITVGQEKAVKVWNFSKILSEELGLKKNGITAMSFSQYLLIYAKNSRIKFITSGDYKKYRSLNTVNGIKMIASDAQNSILAHDSPENTLYIWRLKLYSEPYCKFPHPEALTSIVFFDTNKILTGCTDGIARVWNLVYQRIEYEFPKTISITSVKCSNKYAYIANQDGVISIWKKKNFVFKKNVEYKALVMTIDITDTDILVAGGQGSIIKFWRWKNMVYKDKPEELLGHKKDIFKIIVIKNLTYSASYDKTIKIWSINLKMLYYSISLDSDITDFYLSDNCENIHFYSTSGFLHIKNPLKSDEILVHPQKYSWIYLKYLQKLFKNKTKVFDEYWKNYIIFPHLVNLLYILIKANHPDLLKQAIASGVKFLQDQHGESPLSVSLNWRNYNCADVILKSLSKLKLNKEPGLVESIESSITKIINSNLSKLPIFFESLFSVMTNRLTLYAQMKEKAPMILESKARKIVEVNFNNYEGDKKEQVEFKSSIVRFDFTLGSQESIQLLRAISHSNNPDFFRTALLKSILKYKWKKVYFILLGEALIYGFMVFIVSYMTIGGYDGFGIFVFGGFNTIMLVKEEIQFVENPKKYAKDVWNFIDLLRILLSYVFLVYQNNGRGSVIMDQALTILYWARAVTYFRIFDKTRYLIRMIIETFIDVIPFLLIFFTATFTFTLLFYITKSSDSLAQTFVDTYKLNFNDFSGILDENWERGNLSAIFWAIFFIASIINPIVLLNMLIAIMSDTYDRVQEDQVVADCKEMAVMMMQAEAMLFWRRGYGKRSYLQRCDYVRHLTSETTEWMGKIRAIKKSIARLNLKVRGNEKKIYTIQKKIMIKIKELKGINEHMSKKITDLEGVNNSNKSSNSFIYKFLITIICN</sequence>
<feature type="transmembrane region" description="Helical" evidence="8">
    <location>
        <begin position="974"/>
        <end position="998"/>
    </location>
</feature>
<dbReference type="Gene3D" id="1.20.120.350">
    <property type="entry name" value="Voltage-gated potassium channels. Chain C"/>
    <property type="match status" value="1"/>
</dbReference>
<keyword evidence="11" id="KW-1185">Reference proteome</keyword>
<dbReference type="EMBL" id="MPUH01001932">
    <property type="protein sequence ID" value="OMJ65815.1"/>
    <property type="molecule type" value="Genomic_DNA"/>
</dbReference>
<dbReference type="SUPFAM" id="SSF50978">
    <property type="entry name" value="WD40 repeat-like"/>
    <property type="match status" value="3"/>
</dbReference>
<dbReference type="PROSITE" id="PS00678">
    <property type="entry name" value="WD_REPEATS_1"/>
    <property type="match status" value="3"/>
</dbReference>
<accession>A0A1R2AN05</accession>
<gene>
    <name evidence="10" type="ORF">SteCoe_37577</name>
</gene>
<evidence type="ECO:0000256" key="7">
    <source>
        <dbReference type="PROSITE-ProRule" id="PRU00221"/>
    </source>
</evidence>
<dbReference type="AlphaFoldDB" id="A0A1R2AN05"/>
<feature type="repeat" description="WD" evidence="7">
    <location>
        <begin position="174"/>
        <end position="215"/>
    </location>
</feature>
<evidence type="ECO:0000256" key="5">
    <source>
        <dbReference type="ARBA" id="ARBA00022989"/>
    </source>
</evidence>
<proteinExistence type="predicted"/>
<keyword evidence="6 8" id="KW-0472">Membrane</keyword>